<protein>
    <submittedName>
        <fullName evidence="1">DUF4269 domain-containing protein</fullName>
    </submittedName>
</protein>
<organism evidence="1 2">
    <name type="scientific">Adonisia turfae CCMR0081</name>
    <dbReference type="NCBI Taxonomy" id="2292702"/>
    <lineage>
        <taxon>Bacteria</taxon>
        <taxon>Bacillati</taxon>
        <taxon>Cyanobacteriota</taxon>
        <taxon>Adonisia</taxon>
        <taxon>Adonisia turfae</taxon>
    </lineage>
</organism>
<dbReference type="Proteomes" id="UP000481033">
    <property type="component" value="Unassembled WGS sequence"/>
</dbReference>
<gene>
    <name evidence="1" type="ORF">DXZ20_19085</name>
</gene>
<sequence length="177" mass="19388">MRSDFVSVLEELDLMARLQAFQPFVIGTPPLGIAISSSDIDIACYAPDLDHFIASVTAKFGNLSGFKTKAISAQGKPAVCAVFQSHGWQIELFCQSVPTSQQWGVKHFLIERRLLETEPRLKSVVKKLKQDGMKTEPAFAFALGLEGDPYKALLALEIKTDAEISDLVSFKADAIKA</sequence>
<evidence type="ECO:0000313" key="1">
    <source>
        <dbReference type="EMBL" id="NEZ57725.1"/>
    </source>
</evidence>
<reference evidence="1 2" key="1">
    <citation type="journal article" date="2020" name="Microb. Ecol.">
        <title>Ecogenomics of the Marine Benthic Filamentous Cyanobacterium Adonisia.</title>
        <authorList>
            <person name="Walter J.M."/>
            <person name="Coutinho F.H."/>
            <person name="Leomil L."/>
            <person name="Hargreaves P.I."/>
            <person name="Campeao M.E."/>
            <person name="Vieira V.V."/>
            <person name="Silva B.S."/>
            <person name="Fistarol G.O."/>
            <person name="Salomon P.S."/>
            <person name="Sawabe T."/>
            <person name="Mino S."/>
            <person name="Hosokawa M."/>
            <person name="Miyashita H."/>
            <person name="Maruyama F."/>
            <person name="van Verk M.C."/>
            <person name="Dutilh B.E."/>
            <person name="Thompson C.C."/>
            <person name="Thompson F.L."/>
        </authorList>
    </citation>
    <scope>NUCLEOTIDE SEQUENCE [LARGE SCALE GENOMIC DNA]</scope>
    <source>
        <strain evidence="1 2">CCMR0081</strain>
    </source>
</reference>
<evidence type="ECO:0000313" key="2">
    <source>
        <dbReference type="Proteomes" id="UP000481033"/>
    </source>
</evidence>
<dbReference type="AlphaFoldDB" id="A0A6M0RN56"/>
<keyword evidence="2" id="KW-1185">Reference proteome</keyword>
<accession>A0A6M0RN56</accession>
<dbReference type="InterPro" id="IPR025365">
    <property type="entry name" value="DUF4269"/>
</dbReference>
<comment type="caution">
    <text evidence="1">The sequence shown here is derived from an EMBL/GenBank/DDBJ whole genome shotgun (WGS) entry which is preliminary data.</text>
</comment>
<name>A0A6M0RN56_9CYAN</name>
<dbReference type="Pfam" id="PF14091">
    <property type="entry name" value="DUF4269"/>
    <property type="match status" value="1"/>
</dbReference>
<dbReference type="EMBL" id="QXHD01000004">
    <property type="protein sequence ID" value="NEZ57725.1"/>
    <property type="molecule type" value="Genomic_DNA"/>
</dbReference>
<proteinExistence type="predicted"/>